<evidence type="ECO:0000313" key="4">
    <source>
        <dbReference type="Proteomes" id="UP001331761"/>
    </source>
</evidence>
<accession>A0AAN8FBT1</accession>
<proteinExistence type="predicted"/>
<dbReference type="Pfam" id="PF10328">
    <property type="entry name" value="7TM_GPCR_Srx"/>
    <property type="match status" value="1"/>
</dbReference>
<reference evidence="3 4" key="1">
    <citation type="submission" date="2019-10" db="EMBL/GenBank/DDBJ databases">
        <title>Assembly and Annotation for the nematode Trichostrongylus colubriformis.</title>
        <authorList>
            <person name="Martin J."/>
        </authorList>
    </citation>
    <scope>NUCLEOTIDE SEQUENCE [LARGE SCALE GENOMIC DNA]</scope>
    <source>
        <strain evidence="3">G859</strain>
        <tissue evidence="3">Whole worm</tissue>
    </source>
</reference>
<feature type="domain" description="7TM GPCR serpentine receptor class x (Srx)" evidence="2">
    <location>
        <begin position="217"/>
        <end position="380"/>
    </location>
</feature>
<evidence type="ECO:0000256" key="1">
    <source>
        <dbReference type="SAM" id="Phobius"/>
    </source>
</evidence>
<dbReference type="Gene3D" id="1.20.1070.10">
    <property type="entry name" value="Rhodopsin 7-helix transmembrane proteins"/>
    <property type="match status" value="1"/>
</dbReference>
<evidence type="ECO:0000313" key="3">
    <source>
        <dbReference type="EMBL" id="KAK5973224.1"/>
    </source>
</evidence>
<evidence type="ECO:0000259" key="2">
    <source>
        <dbReference type="Pfam" id="PF10328"/>
    </source>
</evidence>
<organism evidence="3 4">
    <name type="scientific">Trichostrongylus colubriformis</name>
    <name type="common">Black scour worm</name>
    <dbReference type="NCBI Taxonomy" id="6319"/>
    <lineage>
        <taxon>Eukaryota</taxon>
        <taxon>Metazoa</taxon>
        <taxon>Ecdysozoa</taxon>
        <taxon>Nematoda</taxon>
        <taxon>Chromadorea</taxon>
        <taxon>Rhabditida</taxon>
        <taxon>Rhabditina</taxon>
        <taxon>Rhabditomorpha</taxon>
        <taxon>Strongyloidea</taxon>
        <taxon>Trichostrongylidae</taxon>
        <taxon>Trichostrongylus</taxon>
    </lineage>
</organism>
<feature type="transmembrane region" description="Helical" evidence="1">
    <location>
        <begin position="242"/>
        <end position="272"/>
    </location>
</feature>
<feature type="transmembrane region" description="Helical" evidence="1">
    <location>
        <begin position="388"/>
        <end position="408"/>
    </location>
</feature>
<comment type="caution">
    <text evidence="3">The sequence shown here is derived from an EMBL/GenBank/DDBJ whole genome shotgun (WGS) entry which is preliminary data.</text>
</comment>
<sequence>PFLTPYCGYAYHTQGHYWSFDMTKPYTYLYWTFNTVLQITCVAVVALVDFIIIWKIYGLRRTTDVRKRNGLNSTSVPKPRISREMRLALSFLFLSVCFLLQTLLYNLPLGNGILVTILRRLTSNLNLAKWAVYSLGSAAIRHGILRVFRCHRTDSVIMVSVTMNQFTFIYTMNLILNTAIITMDILIIFVAVRTGEIRKHLVLNIIFLSMGLDILEYLNYIIHDIPSYTLDMDIFQNTEVIYVSILILCCQWFAQLFVLLALSLIHFIAIFFPSQFRTISAKSIYVVNLIIIAIGIFLSIPLLTPYCGFAYNPQGHYWSFDMSKPYTYIYKSFNNLLQIVCVVAVVLVDIIIIWKIYQLRSSSNRNTFKSTITANSRKDRRISSEMRLALNFLFLSACFLAQTLLFNFPLGSGLLSTLFSKLIAKLNLAKWAIYSFGSAAVRNGILRLLRCKRVDGVTATISVQTKT</sequence>
<gene>
    <name evidence="3" type="ORF">GCK32_002046</name>
</gene>
<name>A0AAN8FBT1_TRICO</name>
<feature type="transmembrane region" description="Helical" evidence="1">
    <location>
        <begin position="87"/>
        <end position="105"/>
    </location>
</feature>
<feature type="transmembrane region" description="Helical" evidence="1">
    <location>
        <begin position="201"/>
        <end position="222"/>
    </location>
</feature>
<dbReference type="SUPFAM" id="SSF81321">
    <property type="entry name" value="Family A G protein-coupled receptor-like"/>
    <property type="match status" value="1"/>
</dbReference>
<dbReference type="PANTHER" id="PTHR23017">
    <property type="entry name" value="SERPENTINE RECEPTOR, CLASS X"/>
    <property type="match status" value="1"/>
</dbReference>
<feature type="transmembrane region" description="Helical" evidence="1">
    <location>
        <begin position="284"/>
        <end position="303"/>
    </location>
</feature>
<feature type="non-terminal residue" evidence="3">
    <location>
        <position position="1"/>
    </location>
</feature>
<feature type="transmembrane region" description="Helical" evidence="1">
    <location>
        <begin position="336"/>
        <end position="357"/>
    </location>
</feature>
<dbReference type="EMBL" id="WIXE01015750">
    <property type="protein sequence ID" value="KAK5973224.1"/>
    <property type="molecule type" value="Genomic_DNA"/>
</dbReference>
<dbReference type="PANTHER" id="PTHR23017:SF21">
    <property type="entry name" value="7TM GPCR SERPENTINE RECEPTOR CLASS X (SRX) DOMAIN-CONTAINING PROTEIN"/>
    <property type="match status" value="1"/>
</dbReference>
<dbReference type="InterPro" id="IPR019430">
    <property type="entry name" value="7TM_GPCR_serpentine_rcpt_Srx"/>
</dbReference>
<dbReference type="Proteomes" id="UP001331761">
    <property type="component" value="Unassembled WGS sequence"/>
</dbReference>
<protein>
    <recommendedName>
        <fullName evidence="2">7TM GPCR serpentine receptor class x (Srx) domain-containing protein</fullName>
    </recommendedName>
</protein>
<keyword evidence="1" id="KW-1133">Transmembrane helix</keyword>
<keyword evidence="4" id="KW-1185">Reference proteome</keyword>
<keyword evidence="1" id="KW-0812">Transmembrane</keyword>
<feature type="transmembrane region" description="Helical" evidence="1">
    <location>
        <begin position="168"/>
        <end position="192"/>
    </location>
</feature>
<dbReference type="AlphaFoldDB" id="A0AAN8FBT1"/>
<keyword evidence="1" id="KW-0472">Membrane</keyword>
<feature type="transmembrane region" description="Helical" evidence="1">
    <location>
        <begin position="28"/>
        <end position="57"/>
    </location>
</feature>